<reference evidence="6 7" key="1">
    <citation type="submission" date="2015-03" db="EMBL/GenBank/DDBJ databases">
        <title>Draft Genome Sequence of Burkholderia andropogonis type strain ICMP2807, isolated from Sorghum bicolor.</title>
        <authorList>
            <person name="Lopes-Santos L."/>
            <person name="Castro D.B."/>
            <person name="Ottoboni L.M."/>
            <person name="Park D."/>
            <person name="Weirc B.S."/>
            <person name="Destefano S.A."/>
        </authorList>
    </citation>
    <scope>NUCLEOTIDE SEQUENCE [LARGE SCALE GENOMIC DNA]</scope>
    <source>
        <strain evidence="6 7">ICMP2807</strain>
    </source>
</reference>
<evidence type="ECO:0000256" key="2">
    <source>
        <dbReference type="ARBA" id="ARBA00039140"/>
    </source>
</evidence>
<keyword evidence="1" id="KW-0378">Hydrolase</keyword>
<dbReference type="EC" id="3.1.1.61" evidence="2"/>
<protein>
    <recommendedName>
        <fullName evidence="2">protein-glutamate methylesterase</fullName>
        <ecNumber evidence="2">3.1.1.61</ecNumber>
    </recommendedName>
</protein>
<evidence type="ECO:0000256" key="1">
    <source>
        <dbReference type="ARBA" id="ARBA00022801"/>
    </source>
</evidence>
<dbReference type="Proteomes" id="UP000033618">
    <property type="component" value="Unassembled WGS sequence"/>
</dbReference>
<dbReference type="PATRIC" id="fig|28092.6.peg.1329"/>
<dbReference type="GO" id="GO:0005737">
    <property type="term" value="C:cytoplasm"/>
    <property type="evidence" value="ECO:0007669"/>
    <property type="project" value="InterPro"/>
</dbReference>
<dbReference type="EMBL" id="LAQU01000004">
    <property type="protein sequence ID" value="KKB64394.1"/>
    <property type="molecule type" value="Genomic_DNA"/>
</dbReference>
<dbReference type="SUPFAM" id="SSF52738">
    <property type="entry name" value="Methylesterase CheB, C-terminal domain"/>
    <property type="match status" value="1"/>
</dbReference>
<sequence length="196" mass="21020">MKRPMYAIGIGASGVEGLDDICRLLERWPESIDASVFVVLHRSSDKVSYLAKVLRRRSRLSVVVATNGMATQAGVCYVAESSQVLYIDQNEAIACLDGSSNRYRNRTVDVLFASLAASVGRRAIGIVLSGSLADGSKGLAAIHQAGGLTMVLDPGRKPRGMQQNAIDYDGPITYIESVDGLLIALDGDFSNRGSRR</sequence>
<dbReference type="GO" id="GO:0000156">
    <property type="term" value="F:phosphorelay response regulator activity"/>
    <property type="evidence" value="ECO:0007669"/>
    <property type="project" value="InterPro"/>
</dbReference>
<dbReference type="Gene3D" id="3.40.50.180">
    <property type="entry name" value="Methylesterase CheB, C-terminal domain"/>
    <property type="match status" value="1"/>
</dbReference>
<comment type="catalytic activity">
    <reaction evidence="3">
        <text>[protein]-L-glutamate 5-O-methyl ester + H2O = L-glutamyl-[protein] + methanol + H(+)</text>
        <dbReference type="Rhea" id="RHEA:23236"/>
        <dbReference type="Rhea" id="RHEA-COMP:10208"/>
        <dbReference type="Rhea" id="RHEA-COMP:10311"/>
        <dbReference type="ChEBI" id="CHEBI:15377"/>
        <dbReference type="ChEBI" id="CHEBI:15378"/>
        <dbReference type="ChEBI" id="CHEBI:17790"/>
        <dbReference type="ChEBI" id="CHEBI:29973"/>
        <dbReference type="ChEBI" id="CHEBI:82795"/>
        <dbReference type="EC" id="3.1.1.61"/>
    </reaction>
</comment>
<comment type="caution">
    <text evidence="6">The sequence shown here is derived from an EMBL/GenBank/DDBJ whole genome shotgun (WGS) entry which is preliminary data.</text>
</comment>
<dbReference type="GO" id="GO:0006935">
    <property type="term" value="P:chemotaxis"/>
    <property type="evidence" value="ECO:0007669"/>
    <property type="project" value="InterPro"/>
</dbReference>
<dbReference type="InterPro" id="IPR000673">
    <property type="entry name" value="Sig_transdc_resp-reg_Me-estase"/>
</dbReference>
<comment type="caution">
    <text evidence="4">Lacks conserved residue(s) required for the propagation of feature annotation.</text>
</comment>
<dbReference type="PANTHER" id="PTHR42872">
    <property type="entry name" value="PROTEIN-GLUTAMATE METHYLESTERASE/PROTEIN-GLUTAMINE GLUTAMINASE"/>
    <property type="match status" value="1"/>
</dbReference>
<gene>
    <name evidence="6" type="ORF">WM40_05575</name>
</gene>
<dbReference type="RefSeq" id="WP_046152378.1">
    <property type="nucleotide sequence ID" value="NZ_CADFGU010000008.1"/>
</dbReference>
<dbReference type="Pfam" id="PF01339">
    <property type="entry name" value="CheB_methylest"/>
    <property type="match status" value="1"/>
</dbReference>
<evidence type="ECO:0000313" key="6">
    <source>
        <dbReference type="EMBL" id="KKB64394.1"/>
    </source>
</evidence>
<dbReference type="GO" id="GO:0008984">
    <property type="term" value="F:protein-glutamate methylesterase activity"/>
    <property type="evidence" value="ECO:0007669"/>
    <property type="project" value="UniProtKB-EC"/>
</dbReference>
<evidence type="ECO:0000313" key="7">
    <source>
        <dbReference type="Proteomes" id="UP000033618"/>
    </source>
</evidence>
<evidence type="ECO:0000256" key="4">
    <source>
        <dbReference type="PROSITE-ProRule" id="PRU00050"/>
    </source>
</evidence>
<dbReference type="STRING" id="28092.WM40_05575"/>
<dbReference type="PROSITE" id="PS50122">
    <property type="entry name" value="CHEB"/>
    <property type="match status" value="1"/>
</dbReference>
<dbReference type="OrthoDB" id="9791760at2"/>
<dbReference type="CDD" id="cd16433">
    <property type="entry name" value="CheB"/>
    <property type="match status" value="1"/>
</dbReference>
<evidence type="ECO:0000259" key="5">
    <source>
        <dbReference type="PROSITE" id="PS50122"/>
    </source>
</evidence>
<proteinExistence type="predicted"/>
<name>A0A0F5K3C8_9BURK</name>
<accession>A0A0F5K3C8</accession>
<feature type="domain" description="CheB-type methylesterase" evidence="5">
    <location>
        <begin position="12"/>
        <end position="153"/>
    </location>
</feature>
<dbReference type="AlphaFoldDB" id="A0A0F5K3C8"/>
<organism evidence="6 7">
    <name type="scientific">Robbsia andropogonis</name>
    <dbReference type="NCBI Taxonomy" id="28092"/>
    <lineage>
        <taxon>Bacteria</taxon>
        <taxon>Pseudomonadati</taxon>
        <taxon>Pseudomonadota</taxon>
        <taxon>Betaproteobacteria</taxon>
        <taxon>Burkholderiales</taxon>
        <taxon>Burkholderiaceae</taxon>
        <taxon>Robbsia</taxon>
    </lineage>
</organism>
<keyword evidence="7" id="KW-1185">Reference proteome</keyword>
<dbReference type="PANTHER" id="PTHR42872:SF6">
    <property type="entry name" value="PROTEIN-GLUTAMATE METHYLESTERASE_PROTEIN-GLUTAMINE GLUTAMINASE"/>
    <property type="match status" value="1"/>
</dbReference>
<evidence type="ECO:0000256" key="3">
    <source>
        <dbReference type="ARBA" id="ARBA00048267"/>
    </source>
</evidence>
<dbReference type="InterPro" id="IPR035909">
    <property type="entry name" value="CheB_C"/>
</dbReference>